<proteinExistence type="predicted"/>
<accession>A0A067DF89</accession>
<dbReference type="PANTHER" id="PTHR37743">
    <property type="entry name" value="ARM REPEAT SUPERFAMILY PROTEIN"/>
    <property type="match status" value="1"/>
</dbReference>
<dbReference type="SUPFAM" id="SSF48371">
    <property type="entry name" value="ARM repeat"/>
    <property type="match status" value="1"/>
</dbReference>
<dbReference type="EMBL" id="KK791167">
    <property type="protein sequence ID" value="KDO37306.1"/>
    <property type="molecule type" value="Genomic_DNA"/>
</dbReference>
<dbReference type="PANTHER" id="PTHR37743:SF1">
    <property type="entry name" value="ARM REPEAT SUPERFAMILY PROTEIN"/>
    <property type="match status" value="1"/>
</dbReference>
<keyword evidence="2" id="KW-1185">Reference proteome</keyword>
<dbReference type="InterPro" id="IPR016024">
    <property type="entry name" value="ARM-type_fold"/>
</dbReference>
<gene>
    <name evidence="1" type="ORF">CISIN_1g028020mg</name>
</gene>
<dbReference type="Proteomes" id="UP000027120">
    <property type="component" value="Unassembled WGS sequence"/>
</dbReference>
<evidence type="ECO:0000313" key="1">
    <source>
        <dbReference type="EMBL" id="KDO37306.1"/>
    </source>
</evidence>
<dbReference type="AlphaFoldDB" id="A0A067DF89"/>
<protein>
    <submittedName>
        <fullName evidence="1">Uncharacterized protein</fullName>
    </submittedName>
</protein>
<dbReference type="SMR" id="A0A067DF89"/>
<name>A0A067DF89_CITSI</name>
<evidence type="ECO:0000313" key="2">
    <source>
        <dbReference type="Proteomes" id="UP000027120"/>
    </source>
</evidence>
<sequence length="215" mass="23230">MICAELQSPELRKDFTSVNKIAGKSVDPGNAVSRNCVLEHVVLHIVHDENNGISRSNLGCGISALHGPMLLSFCLCMVNVLISACQKISDFGKKPFAQNSLPVLIHSAERAIDPDIGAACIQFLFSAVYHLKSAVLPYSSDLLKLALKFLGKESEKEKIAGVKLMTALMATEDVIPESILSEGLLEARSLFSSISLTDPSLDLQQLCNKLMSCLT</sequence>
<organism evidence="1 2">
    <name type="scientific">Citrus sinensis</name>
    <name type="common">Sweet orange</name>
    <name type="synonym">Citrus aurantium var. sinensis</name>
    <dbReference type="NCBI Taxonomy" id="2711"/>
    <lineage>
        <taxon>Eukaryota</taxon>
        <taxon>Viridiplantae</taxon>
        <taxon>Streptophyta</taxon>
        <taxon>Embryophyta</taxon>
        <taxon>Tracheophyta</taxon>
        <taxon>Spermatophyta</taxon>
        <taxon>Magnoliopsida</taxon>
        <taxon>eudicotyledons</taxon>
        <taxon>Gunneridae</taxon>
        <taxon>Pentapetalae</taxon>
        <taxon>rosids</taxon>
        <taxon>malvids</taxon>
        <taxon>Sapindales</taxon>
        <taxon>Rutaceae</taxon>
        <taxon>Aurantioideae</taxon>
        <taxon>Citrus</taxon>
    </lineage>
</organism>
<reference evidence="1 2" key="1">
    <citation type="submission" date="2014-04" db="EMBL/GenBank/DDBJ databases">
        <authorList>
            <consortium name="International Citrus Genome Consortium"/>
            <person name="Gmitter F."/>
            <person name="Chen C."/>
            <person name="Farmerie W."/>
            <person name="Harkins T."/>
            <person name="Desany B."/>
            <person name="Mohiuddin M."/>
            <person name="Kodira C."/>
            <person name="Borodovsky M."/>
            <person name="Lomsadze A."/>
            <person name="Burns P."/>
            <person name="Jenkins J."/>
            <person name="Prochnik S."/>
            <person name="Shu S."/>
            <person name="Chapman J."/>
            <person name="Pitluck S."/>
            <person name="Schmutz J."/>
            <person name="Rokhsar D."/>
        </authorList>
    </citation>
    <scope>NUCLEOTIDE SEQUENCE</scope>
</reference>